<feature type="compositionally biased region" description="Low complexity" evidence="1">
    <location>
        <begin position="94"/>
        <end position="106"/>
    </location>
</feature>
<feature type="compositionally biased region" description="Polar residues" evidence="1">
    <location>
        <begin position="150"/>
        <end position="166"/>
    </location>
</feature>
<dbReference type="Proteomes" id="UP001315686">
    <property type="component" value="Unassembled WGS sequence"/>
</dbReference>
<comment type="caution">
    <text evidence="2">The sequence shown here is derived from an EMBL/GenBank/DDBJ whole genome shotgun (WGS) entry which is preliminary data.</text>
</comment>
<reference evidence="2 3" key="1">
    <citation type="journal article" date="2021" name="Arch. Microbiol.">
        <title>Harenicola maris gen. nov., sp. nov. isolated from the Sea of Japan shallow sediments.</title>
        <authorList>
            <person name="Romanenko L.A."/>
            <person name="Kurilenko V.V."/>
            <person name="Chernysheva N.Y."/>
            <person name="Tekutyeva L.A."/>
            <person name="Velansky P.V."/>
            <person name="Svetashev V.I."/>
            <person name="Isaeva M.P."/>
        </authorList>
    </citation>
    <scope>NUCLEOTIDE SEQUENCE [LARGE SCALE GENOMIC DNA]</scope>
    <source>
        <strain evidence="2 3">KMM 3653</strain>
    </source>
</reference>
<dbReference type="AlphaFoldDB" id="A0AAP2G6G7"/>
<feature type="compositionally biased region" description="Pro residues" evidence="1">
    <location>
        <begin position="107"/>
        <end position="116"/>
    </location>
</feature>
<evidence type="ECO:0000313" key="3">
    <source>
        <dbReference type="Proteomes" id="UP001315686"/>
    </source>
</evidence>
<evidence type="ECO:0000256" key="1">
    <source>
        <dbReference type="SAM" id="MobiDB-lite"/>
    </source>
</evidence>
<dbReference type="EMBL" id="JADQAZ010000001">
    <property type="protein sequence ID" value="MBT0956261.1"/>
    <property type="molecule type" value="Genomic_DNA"/>
</dbReference>
<evidence type="ECO:0000313" key="2">
    <source>
        <dbReference type="EMBL" id="MBT0956261.1"/>
    </source>
</evidence>
<organism evidence="2 3">
    <name type="scientific">Harenicola maris</name>
    <dbReference type="NCBI Taxonomy" id="2841044"/>
    <lineage>
        <taxon>Bacteria</taxon>
        <taxon>Pseudomonadati</taxon>
        <taxon>Pseudomonadota</taxon>
        <taxon>Alphaproteobacteria</taxon>
        <taxon>Rhodobacterales</taxon>
        <taxon>Paracoccaceae</taxon>
        <taxon>Harenicola</taxon>
    </lineage>
</organism>
<keyword evidence="3" id="KW-1185">Reference proteome</keyword>
<feature type="region of interest" description="Disordered" evidence="1">
    <location>
        <begin position="78"/>
        <end position="166"/>
    </location>
</feature>
<protein>
    <submittedName>
        <fullName evidence="2">DUF4177 domain-containing protein</fullName>
    </submittedName>
</protein>
<proteinExistence type="predicted"/>
<feature type="compositionally biased region" description="Low complexity" evidence="1">
    <location>
        <begin position="130"/>
        <end position="141"/>
    </location>
</feature>
<accession>A0AAP2G6G7</accession>
<name>A0AAP2G6G7_9RHOB</name>
<dbReference type="RefSeq" id="WP_327792467.1">
    <property type="nucleotide sequence ID" value="NZ_JADQAZ010000001.1"/>
</dbReference>
<sequence>MAKFEYKVVPAPQHGKKGKGVKGTSGKFANQLEITMNELGAEGWEYLRSDTLPCQERVGLTGKTTTFQNMLVFRRALDSAEKPEGQDAPLLIEQAEAPAKITAPAPKAEPAPPAPQPEAKAPPAAPAPQPTAQDAAAKAAAVLSAKRSGTETGTTPAPSGTNVAAE</sequence>
<gene>
    <name evidence="2" type="ORF">IV417_02585</name>
</gene>